<dbReference type="VEuPathDB" id="FungiDB:FUN_014146"/>
<dbReference type="Proteomes" id="UP000234323">
    <property type="component" value="Unassembled WGS sequence"/>
</dbReference>
<reference evidence="3 4" key="1">
    <citation type="submission" date="2015-10" db="EMBL/GenBank/DDBJ databases">
        <title>Genome analyses suggest a sexual origin of heterokaryosis in a supposedly ancient asexual fungus.</title>
        <authorList>
            <person name="Ropars J."/>
            <person name="Sedzielewska K."/>
            <person name="Noel J."/>
            <person name="Charron P."/>
            <person name="Farinelli L."/>
            <person name="Marton T."/>
            <person name="Kruger M."/>
            <person name="Pelin A."/>
            <person name="Brachmann A."/>
            <person name="Corradi N."/>
        </authorList>
    </citation>
    <scope>NUCLEOTIDE SEQUENCE [LARGE SCALE GENOMIC DNA]</scope>
    <source>
        <strain evidence="3 4">A4</strain>
    </source>
</reference>
<dbReference type="InterPro" id="IPR011009">
    <property type="entry name" value="Kinase-like_dom_sf"/>
</dbReference>
<keyword evidence="4" id="KW-1185">Reference proteome</keyword>
<dbReference type="GO" id="GO:0004674">
    <property type="term" value="F:protein serine/threonine kinase activity"/>
    <property type="evidence" value="ECO:0007669"/>
    <property type="project" value="TreeGrafter"/>
</dbReference>
<dbReference type="VEuPathDB" id="FungiDB:RhiirA1_456601"/>
<dbReference type="PANTHER" id="PTHR44329">
    <property type="entry name" value="SERINE/THREONINE-PROTEIN KINASE TNNI3K-RELATED"/>
    <property type="match status" value="1"/>
</dbReference>
<dbReference type="AlphaFoldDB" id="A0A2I1G5H6"/>
<evidence type="ECO:0000313" key="3">
    <source>
        <dbReference type="EMBL" id="PKY41882.1"/>
    </source>
</evidence>
<dbReference type="InterPro" id="IPR001245">
    <property type="entry name" value="Ser-Thr/Tyr_kinase_cat_dom"/>
</dbReference>
<evidence type="ECO:0000313" key="4">
    <source>
        <dbReference type="Proteomes" id="UP000234323"/>
    </source>
</evidence>
<dbReference type="PRINTS" id="PR00109">
    <property type="entry name" value="TYRKINASE"/>
</dbReference>
<dbReference type="VEuPathDB" id="FungiDB:RhiirA1_538891"/>
<dbReference type="GO" id="GO:0005524">
    <property type="term" value="F:ATP binding"/>
    <property type="evidence" value="ECO:0007669"/>
    <property type="project" value="UniProtKB-UniRule"/>
</dbReference>
<dbReference type="EMBL" id="LLXI01000171">
    <property type="protein sequence ID" value="PKY41882.1"/>
    <property type="molecule type" value="Genomic_DNA"/>
</dbReference>
<accession>A0A2I1G5H6</accession>
<dbReference type="Gene3D" id="1.10.510.10">
    <property type="entry name" value="Transferase(Phosphotransferase) domain 1"/>
    <property type="match status" value="2"/>
</dbReference>
<feature type="binding site" evidence="1">
    <location>
        <position position="53"/>
    </location>
    <ligand>
        <name>ATP</name>
        <dbReference type="ChEBI" id="CHEBI:30616"/>
    </ligand>
</feature>
<dbReference type="InterPro" id="IPR017441">
    <property type="entry name" value="Protein_kinase_ATP_BS"/>
</dbReference>
<proteinExistence type="predicted"/>
<dbReference type="PROSITE" id="PS50011">
    <property type="entry name" value="PROTEIN_KINASE_DOM"/>
    <property type="match status" value="2"/>
</dbReference>
<dbReference type="PROSITE" id="PS00107">
    <property type="entry name" value="PROTEIN_KINASE_ATP"/>
    <property type="match status" value="1"/>
</dbReference>
<name>A0A2I1G5H6_9GLOM</name>
<dbReference type="SUPFAM" id="SSF56112">
    <property type="entry name" value="Protein kinase-like (PK-like)"/>
    <property type="match status" value="2"/>
</dbReference>
<keyword evidence="3" id="KW-0808">Transferase</keyword>
<dbReference type="VEuPathDB" id="FungiDB:RhiirFUN_016937"/>
<dbReference type="InterPro" id="IPR000719">
    <property type="entry name" value="Prot_kinase_dom"/>
</dbReference>
<organism evidence="3 4">
    <name type="scientific">Rhizophagus irregularis</name>
    <dbReference type="NCBI Taxonomy" id="588596"/>
    <lineage>
        <taxon>Eukaryota</taxon>
        <taxon>Fungi</taxon>
        <taxon>Fungi incertae sedis</taxon>
        <taxon>Mucoromycota</taxon>
        <taxon>Glomeromycotina</taxon>
        <taxon>Glomeromycetes</taxon>
        <taxon>Glomerales</taxon>
        <taxon>Glomeraceae</taxon>
        <taxon>Rhizophagus</taxon>
    </lineage>
</organism>
<dbReference type="InterPro" id="IPR051681">
    <property type="entry name" value="Ser/Thr_Kinases-Pseudokinases"/>
</dbReference>
<sequence length="749" mass="87030">MTSVTNWIDKKIKDKYIHYFEYNKFSEIVEIGRGASGKVYKAELADTGLVALKSSVDEYSSIEEDELNKIDDEFFKELELLREVKYHQNINCILGITKVSKSYILVLEYANEGDLRDYLKKKFTSLQWKDKTQMALDIACGLKFLHLKDIIHRDLHSKNILVNNGKLLIADLGLSKKLAEATTNSLANTKGMVEYTEPQCFKFDRYKKNKKSDIYSLGVLLWEISSGHRPFPSHSQITLAFHISFNNLRENPIDNTPQKYQQLYQECWNGEPNSRPDIENVYETLSQLKTEDFSSLPSSQSNINEIKNSNIDYNDDLNISDYLNSRRESSHEPNFKEEALKRFDNCKFGKSGNAIVDEFILKNNLKWIYFDKFKNVEYLTKGGFSTTYKAIWLTKSGDIEVVLKCNKLDENLDNFLNEWKYHASCLNSSEIINLYGFTKDPDTLNYMATVDYANKGNLSEYLTKIIEYNWKQKLYMLYQIISGLSEIHKQNIIHCDFHDGNILIHKDKKDKDDKEDERDNVYISDFGLCRPVKSFMKKHDVYGVLSFMAPEVLRGNSFTQASDIYSFSMIMWEFTSGIPPFNNRAHDIQLSLKICKGERPEFIENTPQCYIDLMKKCWNEDPLKRPSALEIKNIIGNWIFYSSDKINDELLNNIMEFINAPIGHNNLATEYHSQSCYTSRLLNFDSTTEFTYCKVYNEVGILVDKPIPSTKLNDFMINYLESLAKKLNEILVSEDMSDNLKSLEQMEID</sequence>
<evidence type="ECO:0000259" key="2">
    <source>
        <dbReference type="PROSITE" id="PS50011"/>
    </source>
</evidence>
<keyword evidence="1" id="KW-0067">ATP-binding</keyword>
<keyword evidence="1" id="KW-0547">Nucleotide-binding</keyword>
<dbReference type="Pfam" id="PF07714">
    <property type="entry name" value="PK_Tyr_Ser-Thr"/>
    <property type="match status" value="2"/>
</dbReference>
<gene>
    <name evidence="3" type="ORF">RhiirA4_455577</name>
</gene>
<feature type="domain" description="Protein kinase" evidence="2">
    <location>
        <begin position="373"/>
        <end position="639"/>
    </location>
</feature>
<protein>
    <submittedName>
        <fullName evidence="3">Kinase-like protein</fullName>
    </submittedName>
</protein>
<keyword evidence="3" id="KW-0418">Kinase</keyword>
<evidence type="ECO:0000256" key="1">
    <source>
        <dbReference type="PROSITE-ProRule" id="PRU10141"/>
    </source>
</evidence>
<comment type="caution">
    <text evidence="3">The sequence shown here is derived from an EMBL/GenBank/DDBJ whole genome shotgun (WGS) entry which is preliminary data.</text>
</comment>
<feature type="domain" description="Protein kinase" evidence="2">
    <location>
        <begin position="25"/>
        <end position="288"/>
    </location>
</feature>